<organism evidence="2 3">
    <name type="scientific">Streptomyces hydrogenans</name>
    <dbReference type="NCBI Taxonomy" id="1873719"/>
    <lineage>
        <taxon>Bacteria</taxon>
        <taxon>Bacillati</taxon>
        <taxon>Actinomycetota</taxon>
        <taxon>Actinomycetes</taxon>
        <taxon>Kitasatosporales</taxon>
        <taxon>Streptomycetaceae</taxon>
        <taxon>Streptomyces</taxon>
    </lineage>
</organism>
<name>A0ABQ3PK06_9ACTN</name>
<dbReference type="EMBL" id="BNDW01000068">
    <property type="protein sequence ID" value="GHI25347.1"/>
    <property type="molecule type" value="Genomic_DNA"/>
</dbReference>
<gene>
    <name evidence="2" type="ORF">Shyd_67180</name>
</gene>
<proteinExistence type="predicted"/>
<feature type="region of interest" description="Disordered" evidence="1">
    <location>
        <begin position="1"/>
        <end position="77"/>
    </location>
</feature>
<dbReference type="Proteomes" id="UP001052739">
    <property type="component" value="Unassembled WGS sequence"/>
</dbReference>
<evidence type="ECO:0000256" key="1">
    <source>
        <dbReference type="SAM" id="MobiDB-lite"/>
    </source>
</evidence>
<keyword evidence="3" id="KW-1185">Reference proteome</keyword>
<feature type="compositionally biased region" description="Basic and acidic residues" evidence="1">
    <location>
        <begin position="36"/>
        <end position="49"/>
    </location>
</feature>
<reference evidence="2" key="1">
    <citation type="submission" date="2024-05" db="EMBL/GenBank/DDBJ databases">
        <title>Whole genome shotgun sequence of Streptomyces hydrogenans NBRC 13475.</title>
        <authorList>
            <person name="Komaki H."/>
            <person name="Tamura T."/>
        </authorList>
    </citation>
    <scope>NUCLEOTIDE SEQUENCE</scope>
    <source>
        <strain evidence="2">NBRC 13475</strain>
    </source>
</reference>
<sequence length="116" mass="12056">MDGDPVAVGRERPGDGPAEPSGGAADEDAAACVGQLHRDAFRSGTDRTVRHSAGTARGMGAAGPPKRSEPESEPPFGRFCITPDIDPVRESSEPIKNASIVRSFRTSLVPASRESG</sequence>
<protein>
    <submittedName>
        <fullName evidence="2">Uncharacterized protein</fullName>
    </submittedName>
</protein>
<comment type="caution">
    <text evidence="2">The sequence shown here is derived from an EMBL/GenBank/DDBJ whole genome shotgun (WGS) entry which is preliminary data.</text>
</comment>
<evidence type="ECO:0000313" key="2">
    <source>
        <dbReference type="EMBL" id="GHI25347.1"/>
    </source>
</evidence>
<accession>A0ABQ3PK06</accession>
<evidence type="ECO:0000313" key="3">
    <source>
        <dbReference type="Proteomes" id="UP001052739"/>
    </source>
</evidence>